<dbReference type="InterPro" id="IPR019291">
    <property type="entry name" value="Host_attachment_protein"/>
</dbReference>
<sequence length="197" mass="22506">MFWLVVRASKTTASQCLFYTGAGVLSCAAFSRPRATLEQQALLPVQAKEGRMQTTWVIAADASRARIFEMDDSNEKLREIEDMINPEGRQDGREVQSDAEGQNFSGRGLQRNTSQPHRTPIEHDVELFSKEVSRYIDKACYDKRFDSLCVIAPPKFLGLMRENLGEQARKAVTEEIPKDIAWFEGPEIERYVREHLH</sequence>
<comment type="caution">
    <text evidence="2">The sequence shown here is derived from an EMBL/GenBank/DDBJ whole genome shotgun (WGS) entry which is preliminary data.</text>
</comment>
<dbReference type="Proteomes" id="UP000583752">
    <property type="component" value="Unassembled WGS sequence"/>
</dbReference>
<dbReference type="PROSITE" id="PS51257">
    <property type="entry name" value="PROKAR_LIPOPROTEIN"/>
    <property type="match status" value="1"/>
</dbReference>
<evidence type="ECO:0000313" key="2">
    <source>
        <dbReference type="EMBL" id="NML62860.1"/>
    </source>
</evidence>
<keyword evidence="3" id="KW-1185">Reference proteome</keyword>
<dbReference type="RefSeq" id="WP_169468279.1">
    <property type="nucleotide sequence ID" value="NZ_JABBGG010000011.1"/>
</dbReference>
<dbReference type="AlphaFoldDB" id="A0A848HRV9"/>
<evidence type="ECO:0000256" key="1">
    <source>
        <dbReference type="SAM" id="MobiDB-lite"/>
    </source>
</evidence>
<organism evidence="2 3">
    <name type="scientific">Massilia polaris</name>
    <dbReference type="NCBI Taxonomy" id="2728846"/>
    <lineage>
        <taxon>Bacteria</taxon>
        <taxon>Pseudomonadati</taxon>
        <taxon>Pseudomonadota</taxon>
        <taxon>Betaproteobacteria</taxon>
        <taxon>Burkholderiales</taxon>
        <taxon>Oxalobacteraceae</taxon>
        <taxon>Telluria group</taxon>
        <taxon>Massilia</taxon>
    </lineage>
</organism>
<feature type="compositionally biased region" description="Polar residues" evidence="1">
    <location>
        <begin position="99"/>
        <end position="117"/>
    </location>
</feature>
<reference evidence="2 3" key="1">
    <citation type="submission" date="2020-04" db="EMBL/GenBank/DDBJ databases">
        <title>Massilia sp. RP-1-19 isolated from soil.</title>
        <authorList>
            <person name="Dahal R.H."/>
        </authorList>
    </citation>
    <scope>NUCLEOTIDE SEQUENCE [LARGE SCALE GENOMIC DNA]</scope>
    <source>
        <strain evidence="2 3">RP-1-19</strain>
    </source>
</reference>
<dbReference type="Pfam" id="PF10116">
    <property type="entry name" value="Host_attach"/>
    <property type="match status" value="1"/>
</dbReference>
<protein>
    <submittedName>
        <fullName evidence="2">Host attachment protein</fullName>
    </submittedName>
</protein>
<dbReference type="EMBL" id="JABBGG010000011">
    <property type="protein sequence ID" value="NML62860.1"/>
    <property type="molecule type" value="Genomic_DNA"/>
</dbReference>
<accession>A0A848HRV9</accession>
<name>A0A848HRV9_9BURK</name>
<proteinExistence type="predicted"/>
<gene>
    <name evidence="2" type="ORF">HHL21_17605</name>
</gene>
<feature type="region of interest" description="Disordered" evidence="1">
    <location>
        <begin position="85"/>
        <end position="122"/>
    </location>
</feature>
<evidence type="ECO:0000313" key="3">
    <source>
        <dbReference type="Proteomes" id="UP000583752"/>
    </source>
</evidence>